<evidence type="ECO:0000313" key="3">
    <source>
        <dbReference type="Proteomes" id="UP001279681"/>
    </source>
</evidence>
<dbReference type="InterPro" id="IPR040656">
    <property type="entry name" value="Cas9_WED_dom"/>
</dbReference>
<name>A0ABU4WG49_9FUSO</name>
<dbReference type="RefSeq" id="WP_320314850.1">
    <property type="nucleotide sequence ID" value="NZ_JAVIKH010000089.1"/>
</dbReference>
<gene>
    <name evidence="2" type="ORF">RFV38_13720</name>
</gene>
<dbReference type="Pfam" id="PF18061">
    <property type="entry name" value="CRISPR_Cas9_WED"/>
    <property type="match status" value="1"/>
</dbReference>
<organism evidence="2 3">
    <name type="scientific">Candidatus Cetobacterium colombiensis</name>
    <dbReference type="NCBI Taxonomy" id="3073100"/>
    <lineage>
        <taxon>Bacteria</taxon>
        <taxon>Fusobacteriati</taxon>
        <taxon>Fusobacteriota</taxon>
        <taxon>Fusobacteriia</taxon>
        <taxon>Fusobacteriales</taxon>
        <taxon>Fusobacteriaceae</taxon>
        <taxon>Cetobacterium</taxon>
    </lineage>
</organism>
<feature type="domain" description="Cas9 WED" evidence="1">
    <location>
        <begin position="68"/>
        <end position="192"/>
    </location>
</feature>
<dbReference type="EMBL" id="JAVIKH010000089">
    <property type="protein sequence ID" value="MDX8337536.1"/>
    <property type="molecule type" value="Genomic_DNA"/>
</dbReference>
<evidence type="ECO:0000313" key="2">
    <source>
        <dbReference type="EMBL" id="MDX8337536.1"/>
    </source>
</evidence>
<evidence type="ECO:0000259" key="1">
    <source>
        <dbReference type="Pfam" id="PF18061"/>
    </source>
</evidence>
<comment type="caution">
    <text evidence="2">The sequence shown here is derived from an EMBL/GenBank/DDBJ whole genome shotgun (WGS) entry which is preliminary data.</text>
</comment>
<reference evidence="3" key="1">
    <citation type="submission" date="2023-07" db="EMBL/GenBank/DDBJ databases">
        <authorList>
            <person name="Colorado M.A."/>
            <person name="Villamil L.M."/>
            <person name="Melo J.F."/>
            <person name="Rodriguez J.A."/>
            <person name="Ruiz R.Y."/>
        </authorList>
    </citation>
    <scope>NUCLEOTIDE SEQUENCE [LARGE SCALE GENOMIC DNA]</scope>
    <source>
        <strain evidence="3">C33</strain>
    </source>
</reference>
<accession>A0ABU4WG49</accession>
<feature type="non-terminal residue" evidence="2">
    <location>
        <position position="1"/>
    </location>
</feature>
<feature type="non-terminal residue" evidence="2">
    <location>
        <position position="193"/>
    </location>
</feature>
<sequence>SAEKILNSLKNVRDFDSGEEEKSSVDLRTGEILTDKQYKELFKYEYGCRIKEFNKYRYSHYVDKKVNRQLTNETIYSTRVVKELDKKGKKEIENEYIISKHTGIYSKDNKTIKKFFEDEKKQKQLLMYHNDPKTFEKFMEVYNEYKKESNPFYAYYNEHKKFITKYAKKDDGPPVMSIKYRESLLGNHLDLSH</sequence>
<proteinExistence type="predicted"/>
<keyword evidence="3" id="KW-1185">Reference proteome</keyword>
<protein>
    <recommendedName>
        <fullName evidence="1">Cas9 WED domain-containing protein</fullName>
    </recommendedName>
</protein>
<dbReference type="Proteomes" id="UP001279681">
    <property type="component" value="Unassembled WGS sequence"/>
</dbReference>